<keyword evidence="1" id="KW-1133">Transmembrane helix</keyword>
<comment type="caution">
    <text evidence="2">The sequence shown here is derived from an EMBL/GenBank/DDBJ whole genome shotgun (WGS) entry which is preliminary data.</text>
</comment>
<accession>G9PF25</accession>
<feature type="transmembrane region" description="Helical" evidence="1">
    <location>
        <begin position="445"/>
        <end position="465"/>
    </location>
</feature>
<feature type="transmembrane region" description="Helical" evidence="1">
    <location>
        <begin position="294"/>
        <end position="316"/>
    </location>
</feature>
<evidence type="ECO:0000313" key="2">
    <source>
        <dbReference type="EMBL" id="EHM88636.1"/>
    </source>
</evidence>
<feature type="transmembrane region" description="Helical" evidence="1">
    <location>
        <begin position="98"/>
        <end position="119"/>
    </location>
</feature>
<feature type="transmembrane region" description="Helical" evidence="1">
    <location>
        <begin position="384"/>
        <end position="404"/>
    </location>
</feature>
<sequence length="573" mass="62352">MPASLARFRSLATARLYLCVPSALFYLLLAVFWGCLWRLPLLNGDDRLFANASNLPHGRQTWAGITTMVDKTWNTFNGRLADGLGAAWFGFGLGGARVLMALGYVLFAFLVWVYATRLGPKDEGDYAQLSPWRTWVRRDLLAQLLASAIPFMLIGFHFHLSGSAVFSMAVVWNYLFSLNLVLVAFYPLARAARGGFSWRWQLAAAPLIVLAMVMHEMTSVAALGLVAGLLAFCPRLLTRAITWVSLAATSYGFYLKVTAPGLWERIERNSKPTGSPNDLLPEEVKLHLRLAGTLANVAVVYIALVVLVAVTLIWLHGRALLATTPSWSRWQPSRSLWVSSLVALYAVSAACVGAWIMAGRRYLLIIDDAYGRGRYPLITQMDDASGAVIGWAIASFVMLALLALTLPRQLVGPLPLALFGAIAVSLAANSYMARSLYAGVGRDHYIALLLMGTLIITNLVALSRLSGSGRAVSVLSGGVLFVAASTLVLCANQLLVNYGAWQQVEAQFAAAANGQSTLVEIPKTMPCNNVISYQWIDPPTSNVKHLRIFYGLSSKVQIKTVPQELTCAPATNR</sequence>
<dbReference type="AlphaFoldDB" id="G9PF25"/>
<dbReference type="Proteomes" id="UP000003822">
    <property type="component" value="Unassembled WGS sequence"/>
</dbReference>
<keyword evidence="3" id="KW-1185">Reference proteome</keyword>
<feature type="transmembrane region" description="Helical" evidence="1">
    <location>
        <begin position="236"/>
        <end position="255"/>
    </location>
</feature>
<evidence type="ECO:0000313" key="3">
    <source>
        <dbReference type="Proteomes" id="UP000003822"/>
    </source>
</evidence>
<keyword evidence="1" id="KW-0812">Transmembrane</keyword>
<name>G9PF25_9ACTO</name>
<feature type="transmembrane region" description="Helical" evidence="1">
    <location>
        <begin position="471"/>
        <end position="491"/>
    </location>
</feature>
<protein>
    <submittedName>
        <fullName evidence="2">Uncharacterized protein</fullName>
    </submittedName>
</protein>
<feature type="transmembrane region" description="Helical" evidence="1">
    <location>
        <begin position="164"/>
        <end position="186"/>
    </location>
</feature>
<proteinExistence type="predicted"/>
<organism evidence="2 3">
    <name type="scientific">Actinomyces graevenitzii C83</name>
    <dbReference type="NCBI Taxonomy" id="435830"/>
    <lineage>
        <taxon>Bacteria</taxon>
        <taxon>Bacillati</taxon>
        <taxon>Actinomycetota</taxon>
        <taxon>Actinomycetes</taxon>
        <taxon>Actinomycetales</taxon>
        <taxon>Actinomycetaceae</taxon>
        <taxon>Actinomyces</taxon>
    </lineage>
</organism>
<reference evidence="2 3" key="1">
    <citation type="submission" date="2011-10" db="EMBL/GenBank/DDBJ databases">
        <title>The Genome Sequence of Actinomyces graevenitzii C83.</title>
        <authorList>
            <consortium name="The Broad Institute Genome Sequencing Platform"/>
            <consortium name="The Broad Institute Genome Sequencing Center for Infectious Disease"/>
            <person name="Earl A."/>
            <person name="Ward D."/>
            <person name="Feldgarden M."/>
            <person name="Gevers D."/>
            <person name="Sibley C.D."/>
            <person name="Field T.R."/>
            <person name="Grinwis M."/>
            <person name="Eshaghurshan C.S."/>
            <person name="Surette M.G."/>
            <person name="Young S.K."/>
            <person name="Zeng Q."/>
            <person name="Gargeya S."/>
            <person name="Fitzgerald M."/>
            <person name="Haas B."/>
            <person name="Abouelleil A."/>
            <person name="Alvarado L."/>
            <person name="Arachchi H.M."/>
            <person name="Berlin A."/>
            <person name="Brown A."/>
            <person name="Chapman S.B."/>
            <person name="Chen Z."/>
            <person name="Dunbar C."/>
            <person name="Freedman E."/>
            <person name="Gearin G."/>
            <person name="Goldberg J."/>
            <person name="Griggs A."/>
            <person name="Gujja S."/>
            <person name="Heiman D."/>
            <person name="Howarth C."/>
            <person name="Larson L."/>
            <person name="Lui A."/>
            <person name="MacDonald P.J.P."/>
            <person name="Montmayeur A."/>
            <person name="Murphy C."/>
            <person name="Neiman D."/>
            <person name="Pearson M."/>
            <person name="Priest M."/>
            <person name="Roberts A."/>
            <person name="Saif S."/>
            <person name="Shea T."/>
            <person name="Shenoy N."/>
            <person name="Sisk P."/>
            <person name="Stolte C."/>
            <person name="Sykes S."/>
            <person name="Wortman J."/>
            <person name="Nusbaum C."/>
            <person name="Birren B."/>
        </authorList>
    </citation>
    <scope>NUCLEOTIDE SEQUENCE [LARGE SCALE GENOMIC DNA]</scope>
    <source>
        <strain evidence="2 3">C83</strain>
    </source>
</reference>
<keyword evidence="1" id="KW-0472">Membrane</keyword>
<feature type="transmembrane region" description="Helical" evidence="1">
    <location>
        <begin position="16"/>
        <end position="39"/>
    </location>
</feature>
<feature type="transmembrane region" description="Helical" evidence="1">
    <location>
        <begin position="410"/>
        <end position="433"/>
    </location>
</feature>
<dbReference type="PATRIC" id="fig|435830.3.peg.821"/>
<feature type="transmembrane region" description="Helical" evidence="1">
    <location>
        <begin position="140"/>
        <end position="158"/>
    </location>
</feature>
<gene>
    <name evidence="2" type="ORF">HMPREF0045_00849</name>
</gene>
<feature type="transmembrane region" description="Helical" evidence="1">
    <location>
        <begin position="336"/>
        <end position="358"/>
    </location>
</feature>
<feature type="transmembrane region" description="Helical" evidence="1">
    <location>
        <begin position="207"/>
        <end position="230"/>
    </location>
</feature>
<dbReference type="HOGENOM" id="CLU_471621_0_0_11"/>
<evidence type="ECO:0000256" key="1">
    <source>
        <dbReference type="SAM" id="Phobius"/>
    </source>
</evidence>
<dbReference type="EMBL" id="ACRN01000004">
    <property type="protein sequence ID" value="EHM88636.1"/>
    <property type="molecule type" value="Genomic_DNA"/>
</dbReference>
<dbReference type="STRING" id="435830.HMPREF0045_00849"/>
<dbReference type="eggNOG" id="ENOG5033N6C">
    <property type="taxonomic scope" value="Bacteria"/>
</dbReference>